<evidence type="ECO:0000313" key="5">
    <source>
        <dbReference type="Proteomes" id="UP001347796"/>
    </source>
</evidence>
<dbReference type="EMBL" id="JAZGQO010000001">
    <property type="protein sequence ID" value="KAK6194720.1"/>
    <property type="molecule type" value="Genomic_DNA"/>
</dbReference>
<dbReference type="PROSITE" id="PS50940">
    <property type="entry name" value="CHIT_BIND_II"/>
    <property type="match status" value="2"/>
</dbReference>
<dbReference type="GO" id="GO:0005576">
    <property type="term" value="C:extracellular region"/>
    <property type="evidence" value="ECO:0007669"/>
    <property type="project" value="InterPro"/>
</dbReference>
<accession>A0AAN8KBY9</accession>
<reference evidence="4 5" key="1">
    <citation type="submission" date="2024-01" db="EMBL/GenBank/DDBJ databases">
        <title>The genome of the rayed Mediterranean limpet Patella caerulea (Linnaeus, 1758).</title>
        <authorList>
            <person name="Anh-Thu Weber A."/>
            <person name="Halstead-Nussloch G."/>
        </authorList>
    </citation>
    <scope>NUCLEOTIDE SEQUENCE [LARGE SCALE GENOMIC DNA]</scope>
    <source>
        <strain evidence="4">AATW-2023a</strain>
        <tissue evidence="4">Whole specimen</tissue>
    </source>
</reference>
<feature type="signal peptide" evidence="1">
    <location>
        <begin position="1"/>
        <end position="16"/>
    </location>
</feature>
<dbReference type="InterPro" id="IPR002557">
    <property type="entry name" value="Chitin-bd_dom"/>
</dbReference>
<keyword evidence="5" id="KW-1185">Reference proteome</keyword>
<feature type="domain" description="Chitin-binding type-2" evidence="3">
    <location>
        <begin position="497"/>
        <end position="561"/>
    </location>
</feature>
<dbReference type="Gene3D" id="2.170.140.10">
    <property type="entry name" value="Chitin binding domain"/>
    <property type="match status" value="2"/>
</dbReference>
<dbReference type="CDD" id="cd01450">
    <property type="entry name" value="vWFA_subfamily_ECM"/>
    <property type="match status" value="1"/>
</dbReference>
<dbReference type="SUPFAM" id="SSF57625">
    <property type="entry name" value="Invertebrate chitin-binding proteins"/>
    <property type="match status" value="2"/>
</dbReference>
<dbReference type="InterPro" id="IPR002035">
    <property type="entry name" value="VWF_A"/>
</dbReference>
<dbReference type="EMBL" id="JAZGQO010000001">
    <property type="protein sequence ID" value="KAK6194719.1"/>
    <property type="molecule type" value="Genomic_DNA"/>
</dbReference>
<gene>
    <name evidence="4" type="ORF">SNE40_000299</name>
</gene>
<evidence type="ECO:0000313" key="4">
    <source>
        <dbReference type="EMBL" id="KAK6194719.1"/>
    </source>
</evidence>
<dbReference type="PRINTS" id="PR00453">
    <property type="entry name" value="VWFADOMAIN"/>
</dbReference>
<proteinExistence type="predicted"/>
<dbReference type="PANTHER" id="PTHR24020">
    <property type="entry name" value="COLLAGEN ALPHA"/>
    <property type="match status" value="1"/>
</dbReference>
<dbReference type="PANTHER" id="PTHR24020:SF20">
    <property type="entry name" value="PH DOMAIN-CONTAINING PROTEIN"/>
    <property type="match status" value="1"/>
</dbReference>
<sequence>MFKLFVFVLCVTQSLSIDLTVQPYGHGSEVVEAVVSLIRENCILPNDNLLLRRLAYVESRDGTLPLVTGYFGGIWRIDQDMLSKTKQKTPTLTPLHTIIQQKFNRDWSAVSWPELVKPLYSGLAAALFIAQSVDGNVPQNVEEQGSYWETYYRNGTSAYNYTNIVNLMTKGCIGNEAIDLMFIVDSSSSLSRDDFDRAKLFVKNVIEEFTISSTKTRVGVIRYSSQVYQAASFSSPQNKASIEGLIDKLSYESGKTATASALDAALADFQANPRPSSIKAVVLITDGKSDDSIDTHHATDRLKTYGAVIFAIGVGKLIDMPELEYIATPPTCIHSFTVENFQAINSLVEEIQHSVCRAPLYANRTVTCEIGHCPPYAFPLSSLGLTITANITCGVTNIYSSVNQQYPSQASYGIHSTVMYNKPSEFYQEYTGQEQFLYVKVDNKMSDGKTYPNGCWVTLTPHQGQISHAVYIYCEENGVKRNCTQEELCPNGQLPGYNPCTKENLSTGKTKFPYPGDNTKFYLCDLSGNSYVVSCPSGQVFSPSCENCYGLGTGVISNCDNSNSSFNYLCTEENLIAGKYYFAHPDSISLYIQCDPWGHAFVRTCLNLGSNFVWQESKLTCEPRDTRINPCPHMSIDGERFYAFPPDRTKFIECNDQLDPLVINCPPGLIWDDCVKTCSYKTAVGIDCHIDPKGPLAGYIPKI</sequence>
<organism evidence="4 5">
    <name type="scientific">Patella caerulea</name>
    <name type="common">Rayed Mediterranean limpet</name>
    <dbReference type="NCBI Taxonomy" id="87958"/>
    <lineage>
        <taxon>Eukaryota</taxon>
        <taxon>Metazoa</taxon>
        <taxon>Spiralia</taxon>
        <taxon>Lophotrochozoa</taxon>
        <taxon>Mollusca</taxon>
        <taxon>Gastropoda</taxon>
        <taxon>Patellogastropoda</taxon>
        <taxon>Patelloidea</taxon>
        <taxon>Patellidae</taxon>
        <taxon>Patella</taxon>
    </lineage>
</organism>
<feature type="chain" id="PRO_5044710927" evidence="1">
    <location>
        <begin position="17"/>
        <end position="703"/>
    </location>
</feature>
<evidence type="ECO:0000259" key="2">
    <source>
        <dbReference type="PROSITE" id="PS50234"/>
    </source>
</evidence>
<evidence type="ECO:0000259" key="3">
    <source>
        <dbReference type="PROSITE" id="PS50940"/>
    </source>
</evidence>
<protein>
    <submittedName>
        <fullName evidence="4">Uncharacterized protein</fullName>
    </submittedName>
</protein>
<dbReference type="SMART" id="SM00327">
    <property type="entry name" value="VWA"/>
    <property type="match status" value="1"/>
</dbReference>
<evidence type="ECO:0000256" key="1">
    <source>
        <dbReference type="SAM" id="SignalP"/>
    </source>
</evidence>
<dbReference type="PROSITE" id="PS50234">
    <property type="entry name" value="VWFA"/>
    <property type="match status" value="1"/>
</dbReference>
<keyword evidence="1" id="KW-0732">Signal</keyword>
<dbReference type="InterPro" id="IPR050525">
    <property type="entry name" value="ECM_Assembly_Org"/>
</dbReference>
<dbReference type="SUPFAM" id="SSF53300">
    <property type="entry name" value="vWA-like"/>
    <property type="match status" value="1"/>
</dbReference>
<name>A0AAN8KBY9_PATCE</name>
<dbReference type="GO" id="GO:0008061">
    <property type="term" value="F:chitin binding"/>
    <property type="evidence" value="ECO:0007669"/>
    <property type="project" value="InterPro"/>
</dbReference>
<dbReference type="Gene3D" id="3.40.50.410">
    <property type="entry name" value="von Willebrand factor, type A domain"/>
    <property type="match status" value="1"/>
</dbReference>
<dbReference type="Pfam" id="PF00092">
    <property type="entry name" value="VWA"/>
    <property type="match status" value="1"/>
</dbReference>
<dbReference type="Pfam" id="PF01607">
    <property type="entry name" value="CBM_14"/>
    <property type="match status" value="1"/>
</dbReference>
<feature type="domain" description="VWFA" evidence="2">
    <location>
        <begin position="179"/>
        <end position="351"/>
    </location>
</feature>
<feature type="domain" description="Chitin-binding type-2" evidence="3">
    <location>
        <begin position="628"/>
        <end position="690"/>
    </location>
</feature>
<dbReference type="AlphaFoldDB" id="A0AAN8KBY9"/>
<dbReference type="InterPro" id="IPR036508">
    <property type="entry name" value="Chitin-bd_dom_sf"/>
</dbReference>
<dbReference type="Proteomes" id="UP001347796">
    <property type="component" value="Unassembled WGS sequence"/>
</dbReference>
<dbReference type="InterPro" id="IPR036465">
    <property type="entry name" value="vWFA_dom_sf"/>
</dbReference>
<dbReference type="SMART" id="SM00494">
    <property type="entry name" value="ChtBD2"/>
    <property type="match status" value="3"/>
</dbReference>
<comment type="caution">
    <text evidence="4">The sequence shown here is derived from an EMBL/GenBank/DDBJ whole genome shotgun (WGS) entry which is preliminary data.</text>
</comment>